<feature type="region of interest" description="Disordered" evidence="1">
    <location>
        <begin position="139"/>
        <end position="158"/>
    </location>
</feature>
<reference evidence="3 4" key="1">
    <citation type="submission" date="2016-05" db="EMBL/GenBank/DDBJ databases">
        <title>Comparative analysis of secretome profiles of manganese(II)-oxidizing ascomycete fungi.</title>
        <authorList>
            <consortium name="DOE Joint Genome Institute"/>
            <person name="Zeiner C.A."/>
            <person name="Purvine S.O."/>
            <person name="Zink E.M."/>
            <person name="Wu S."/>
            <person name="Pasa-Tolic L."/>
            <person name="Chaput D.L."/>
            <person name="Haridas S."/>
            <person name="Grigoriev I.V."/>
            <person name="Santelli C.M."/>
            <person name="Hansel C.M."/>
        </authorList>
    </citation>
    <scope>NUCLEOTIDE SEQUENCE [LARGE SCALE GENOMIC DNA]</scope>
    <source>
        <strain evidence="3 4">AP3s5-JAC2a</strain>
    </source>
</reference>
<dbReference type="OrthoDB" id="4991875at2759"/>
<dbReference type="STRING" id="1460663.A0A177C6P8"/>
<keyword evidence="4" id="KW-1185">Reference proteome</keyword>
<sequence length="214" mass="21225">MASLLTISTLLSVALAQTKTVTLPFIGYGDTTFYASVISAEPSQTIFALACAPTSDCGFFPQQLLTYGPSTYVMDMSEPGDEDFTATADCSIGTVTAVCKESASGSEANFPGSSTETYSDVTHLPVIVTAGVDKLGASADATPTSNGGSKGSTSVAATKGGSADATLATSTHTSASESSSAVAPAENTGAAARYTASNAGFIGAAVGLLAELIA</sequence>
<name>A0A177C6P8_9PLEO</name>
<keyword evidence="2" id="KW-0732">Signal</keyword>
<feature type="compositionally biased region" description="Polar residues" evidence="1">
    <location>
        <begin position="141"/>
        <end position="156"/>
    </location>
</feature>
<organism evidence="3 4">
    <name type="scientific">Paraphaeosphaeria sporulosa</name>
    <dbReference type="NCBI Taxonomy" id="1460663"/>
    <lineage>
        <taxon>Eukaryota</taxon>
        <taxon>Fungi</taxon>
        <taxon>Dikarya</taxon>
        <taxon>Ascomycota</taxon>
        <taxon>Pezizomycotina</taxon>
        <taxon>Dothideomycetes</taxon>
        <taxon>Pleosporomycetidae</taxon>
        <taxon>Pleosporales</taxon>
        <taxon>Massarineae</taxon>
        <taxon>Didymosphaeriaceae</taxon>
        <taxon>Paraphaeosphaeria</taxon>
    </lineage>
</organism>
<gene>
    <name evidence="3" type="ORF">CC84DRAFT_1167021</name>
</gene>
<dbReference type="AlphaFoldDB" id="A0A177C6P8"/>
<protein>
    <recommendedName>
        <fullName evidence="5">GPI anchored protein</fullName>
    </recommendedName>
</protein>
<feature type="region of interest" description="Disordered" evidence="1">
    <location>
        <begin position="163"/>
        <end position="184"/>
    </location>
</feature>
<dbReference type="PANTHER" id="PTHR40640">
    <property type="entry name" value="ANCHORED GLYCOPROTEIN, PUTATIVE (AFU_ORTHOLOGUE AFUA_8G04860)-RELATED"/>
    <property type="match status" value="1"/>
</dbReference>
<dbReference type="EMBL" id="KV441555">
    <property type="protein sequence ID" value="OAG03313.1"/>
    <property type="molecule type" value="Genomic_DNA"/>
</dbReference>
<evidence type="ECO:0000256" key="2">
    <source>
        <dbReference type="SAM" id="SignalP"/>
    </source>
</evidence>
<evidence type="ECO:0000313" key="4">
    <source>
        <dbReference type="Proteomes" id="UP000077069"/>
    </source>
</evidence>
<dbReference type="RefSeq" id="XP_018033678.1">
    <property type="nucleotide sequence ID" value="XM_018179105.1"/>
</dbReference>
<dbReference type="Proteomes" id="UP000077069">
    <property type="component" value="Unassembled WGS sequence"/>
</dbReference>
<evidence type="ECO:0008006" key="5">
    <source>
        <dbReference type="Google" id="ProtNLM"/>
    </source>
</evidence>
<dbReference type="GeneID" id="28762591"/>
<feature type="signal peptide" evidence="2">
    <location>
        <begin position="1"/>
        <end position="16"/>
    </location>
</feature>
<dbReference type="InParanoid" id="A0A177C6P8"/>
<proteinExistence type="predicted"/>
<accession>A0A177C6P8</accession>
<dbReference type="PANTHER" id="PTHR40640:SF1">
    <property type="entry name" value="ANCHORED GLYCOPROTEIN, PUTATIVE (AFU_ORTHOLOGUE AFUA_8G04860)-RELATED"/>
    <property type="match status" value="1"/>
</dbReference>
<evidence type="ECO:0000256" key="1">
    <source>
        <dbReference type="SAM" id="MobiDB-lite"/>
    </source>
</evidence>
<feature type="chain" id="PRO_5008057883" description="GPI anchored protein" evidence="2">
    <location>
        <begin position="17"/>
        <end position="214"/>
    </location>
</feature>
<evidence type="ECO:0000313" key="3">
    <source>
        <dbReference type="EMBL" id="OAG03313.1"/>
    </source>
</evidence>